<dbReference type="InterPro" id="IPR005561">
    <property type="entry name" value="ANTAR"/>
</dbReference>
<keyword evidence="1" id="KW-0808">Transferase</keyword>
<dbReference type="SMART" id="SM01012">
    <property type="entry name" value="ANTAR"/>
    <property type="match status" value="1"/>
</dbReference>
<dbReference type="SUPFAM" id="SSF52172">
    <property type="entry name" value="CheY-like"/>
    <property type="match status" value="1"/>
</dbReference>
<evidence type="ECO:0000256" key="3">
    <source>
        <dbReference type="ARBA" id="ARBA00023015"/>
    </source>
</evidence>
<evidence type="ECO:0000256" key="2">
    <source>
        <dbReference type="ARBA" id="ARBA00022777"/>
    </source>
</evidence>
<dbReference type="InterPro" id="IPR029016">
    <property type="entry name" value="GAF-like_dom_sf"/>
</dbReference>
<accession>A0A344LK66</accession>
<evidence type="ECO:0000313" key="7">
    <source>
        <dbReference type="Proteomes" id="UP000250434"/>
    </source>
</evidence>
<keyword evidence="3" id="KW-0805">Transcription regulation</keyword>
<dbReference type="SMART" id="SM00065">
    <property type="entry name" value="GAF"/>
    <property type="match status" value="1"/>
</dbReference>
<dbReference type="GO" id="GO:0003723">
    <property type="term" value="F:RNA binding"/>
    <property type="evidence" value="ECO:0007669"/>
    <property type="project" value="InterPro"/>
</dbReference>
<feature type="domain" description="ANTAR" evidence="5">
    <location>
        <begin position="177"/>
        <end position="238"/>
    </location>
</feature>
<dbReference type="OrthoDB" id="4929862at2"/>
<keyword evidence="4" id="KW-0804">Transcription</keyword>
<evidence type="ECO:0000313" key="6">
    <source>
        <dbReference type="EMBL" id="AXB48440.1"/>
    </source>
</evidence>
<dbReference type="EMBL" id="CP015163">
    <property type="protein sequence ID" value="AXB48440.1"/>
    <property type="molecule type" value="Genomic_DNA"/>
</dbReference>
<dbReference type="InterPro" id="IPR003018">
    <property type="entry name" value="GAF"/>
</dbReference>
<dbReference type="InterPro" id="IPR011006">
    <property type="entry name" value="CheY-like_superfamily"/>
</dbReference>
<evidence type="ECO:0000259" key="5">
    <source>
        <dbReference type="PROSITE" id="PS50921"/>
    </source>
</evidence>
<dbReference type="PROSITE" id="PS50921">
    <property type="entry name" value="ANTAR"/>
    <property type="match status" value="1"/>
</dbReference>
<dbReference type="InterPro" id="IPR012074">
    <property type="entry name" value="GAF_ANTAR"/>
</dbReference>
<keyword evidence="2" id="KW-0418">Kinase</keyword>
<dbReference type="Pfam" id="PF13185">
    <property type="entry name" value="GAF_2"/>
    <property type="match status" value="1"/>
</dbReference>
<dbReference type="PIRSF" id="PIRSF036625">
    <property type="entry name" value="GAF_ANTAR"/>
    <property type="match status" value="1"/>
</dbReference>
<reference evidence="6 7" key="1">
    <citation type="submission" date="2016-04" db="EMBL/GenBank/DDBJ databases">
        <title>Complete genome sequence and analysis of deep-sea sediment isolate, Amycolatopsis sp. WP1.</title>
        <authorList>
            <person name="Wang H."/>
            <person name="Chen S."/>
            <person name="Wu Q."/>
        </authorList>
    </citation>
    <scope>NUCLEOTIDE SEQUENCE [LARGE SCALE GENOMIC DNA]</scope>
    <source>
        <strain evidence="6 7">WP1</strain>
    </source>
</reference>
<organism evidence="6 7">
    <name type="scientific">Amycolatopsis albispora</name>
    <dbReference type="NCBI Taxonomy" id="1804986"/>
    <lineage>
        <taxon>Bacteria</taxon>
        <taxon>Bacillati</taxon>
        <taxon>Actinomycetota</taxon>
        <taxon>Actinomycetes</taxon>
        <taxon>Pseudonocardiales</taxon>
        <taxon>Pseudonocardiaceae</taxon>
        <taxon>Amycolatopsis</taxon>
    </lineage>
</organism>
<gene>
    <name evidence="6" type="ORF">A4R43_12790</name>
</gene>
<dbReference type="AlphaFoldDB" id="A0A344LK66"/>
<dbReference type="SUPFAM" id="SSF55781">
    <property type="entry name" value="GAF domain-like"/>
    <property type="match status" value="1"/>
</dbReference>
<keyword evidence="7" id="KW-1185">Reference proteome</keyword>
<dbReference type="KEGG" id="aab:A4R43_12790"/>
<dbReference type="GO" id="GO:0016301">
    <property type="term" value="F:kinase activity"/>
    <property type="evidence" value="ECO:0007669"/>
    <property type="project" value="UniProtKB-KW"/>
</dbReference>
<dbReference type="InterPro" id="IPR036388">
    <property type="entry name" value="WH-like_DNA-bd_sf"/>
</dbReference>
<proteinExistence type="predicted"/>
<dbReference type="Gene3D" id="1.10.10.10">
    <property type="entry name" value="Winged helix-like DNA-binding domain superfamily/Winged helix DNA-binding domain"/>
    <property type="match status" value="1"/>
</dbReference>
<name>A0A344LK66_9PSEU</name>
<sequence length="253" mass="27390">MPDGPDASFTARFARRLDEVTGALENLARVLDHEEDLDTILDRLCRQAVHAVPGADMASVTLLSDAGPRTAATTVARAGEIDEAQYRAGEGPCLEAARSGQVERVSVAEARSRWPGFAAAVAGVAGYLSAPLFVDEECHGSLNLYGTRHHGFRELDAALLELYTTAAEAALRNARRFFESRRRAEQLREALASRAVIEQAKGIIMGARRVSADEAFALLVARSQRDNVKVRDLAQRFVTEVTAAEARDGGKGW</sequence>
<dbReference type="Proteomes" id="UP000250434">
    <property type="component" value="Chromosome"/>
</dbReference>
<dbReference type="Pfam" id="PF03861">
    <property type="entry name" value="ANTAR"/>
    <property type="match status" value="1"/>
</dbReference>
<protein>
    <submittedName>
        <fullName evidence="6">Transcriptional regulator</fullName>
    </submittedName>
</protein>
<evidence type="ECO:0000256" key="1">
    <source>
        <dbReference type="ARBA" id="ARBA00022679"/>
    </source>
</evidence>
<evidence type="ECO:0000256" key="4">
    <source>
        <dbReference type="ARBA" id="ARBA00023163"/>
    </source>
</evidence>
<dbReference type="Gene3D" id="3.30.450.40">
    <property type="match status" value="1"/>
</dbReference>